<gene>
    <name evidence="3" type="ORF">Tci_826305</name>
</gene>
<feature type="compositionally biased region" description="Polar residues" evidence="2">
    <location>
        <begin position="1"/>
        <end position="13"/>
    </location>
</feature>
<dbReference type="EMBL" id="BKCJ010960822">
    <property type="protein sequence ID" value="GFC54335.1"/>
    <property type="molecule type" value="Genomic_DNA"/>
</dbReference>
<keyword evidence="1" id="KW-0175">Coiled coil</keyword>
<protein>
    <submittedName>
        <fullName evidence="3">Uncharacterized protein</fullName>
    </submittedName>
</protein>
<sequence length="185" mass="20393">METEVSPTETNTEAYVPIHSNDPLPSGEDRMQLKELMDLCTNLSNKVLDLENEVIEIKSSHKAKIEELESRVEKLEEENMSLTKDHKIFNTRVESLTINKTIVTWFMKMSMQDVPNAGVKEVAKEIVKVIEISKIIVVEVSTAGGELNAANEKPVSAAPTNITTAQPSEATKTTIDITTAPKAKG</sequence>
<feature type="coiled-coil region" evidence="1">
    <location>
        <begin position="33"/>
        <end position="92"/>
    </location>
</feature>
<organism evidence="3">
    <name type="scientific">Tanacetum cinerariifolium</name>
    <name type="common">Dalmatian daisy</name>
    <name type="synonym">Chrysanthemum cinerariifolium</name>
    <dbReference type="NCBI Taxonomy" id="118510"/>
    <lineage>
        <taxon>Eukaryota</taxon>
        <taxon>Viridiplantae</taxon>
        <taxon>Streptophyta</taxon>
        <taxon>Embryophyta</taxon>
        <taxon>Tracheophyta</taxon>
        <taxon>Spermatophyta</taxon>
        <taxon>Magnoliopsida</taxon>
        <taxon>eudicotyledons</taxon>
        <taxon>Gunneridae</taxon>
        <taxon>Pentapetalae</taxon>
        <taxon>asterids</taxon>
        <taxon>campanulids</taxon>
        <taxon>Asterales</taxon>
        <taxon>Asteraceae</taxon>
        <taxon>Asteroideae</taxon>
        <taxon>Anthemideae</taxon>
        <taxon>Anthemidinae</taxon>
        <taxon>Tanacetum</taxon>
    </lineage>
</organism>
<feature type="region of interest" description="Disordered" evidence="2">
    <location>
        <begin position="1"/>
        <end position="27"/>
    </location>
</feature>
<name>A0A699Q3V3_TANCI</name>
<reference evidence="3" key="1">
    <citation type="journal article" date="2019" name="Sci. Rep.">
        <title>Draft genome of Tanacetum cinerariifolium, the natural source of mosquito coil.</title>
        <authorList>
            <person name="Yamashiro T."/>
            <person name="Shiraishi A."/>
            <person name="Satake H."/>
            <person name="Nakayama K."/>
        </authorList>
    </citation>
    <scope>NUCLEOTIDE SEQUENCE</scope>
</reference>
<evidence type="ECO:0000256" key="2">
    <source>
        <dbReference type="SAM" id="MobiDB-lite"/>
    </source>
</evidence>
<feature type="non-terminal residue" evidence="3">
    <location>
        <position position="185"/>
    </location>
</feature>
<dbReference type="AlphaFoldDB" id="A0A699Q3V3"/>
<evidence type="ECO:0000256" key="1">
    <source>
        <dbReference type="SAM" id="Coils"/>
    </source>
</evidence>
<proteinExistence type="predicted"/>
<comment type="caution">
    <text evidence="3">The sequence shown here is derived from an EMBL/GenBank/DDBJ whole genome shotgun (WGS) entry which is preliminary data.</text>
</comment>
<accession>A0A699Q3V3</accession>
<evidence type="ECO:0000313" key="3">
    <source>
        <dbReference type="EMBL" id="GFC54335.1"/>
    </source>
</evidence>